<dbReference type="Proteomes" id="UP000007813">
    <property type="component" value="Unassembled WGS sequence"/>
</dbReference>
<protein>
    <submittedName>
        <fullName evidence="1">Uncharacterized protein</fullName>
    </submittedName>
</protein>
<name>J3JCX0_9EURY</name>
<sequence length="53" mass="6100">MVFEIQTMVKRQHQFTTVNDRLSWLYKVREPLPQLLAVNGLTLVLTTPICAVS</sequence>
<evidence type="ECO:0000313" key="1">
    <source>
        <dbReference type="EMBL" id="EJN56979.1"/>
    </source>
</evidence>
<comment type="caution">
    <text evidence="1">The sequence shown here is derived from an EMBL/GenBank/DDBJ whole genome shotgun (WGS) entry which is preliminary data.</text>
</comment>
<dbReference type="EMBL" id="ALJD01000017">
    <property type="protein sequence ID" value="EJN56979.1"/>
    <property type="molecule type" value="Genomic_DNA"/>
</dbReference>
<proteinExistence type="predicted"/>
<reference evidence="1 2" key="1">
    <citation type="journal article" date="2012" name="J. Bacteriol.">
        <title>Draft Genome Sequence of the Extremely Halophilic Archaeon Halogranum salarium B-1T.</title>
        <authorList>
            <person name="Kim K.K."/>
            <person name="Lee K.C."/>
            <person name="Lee J.S."/>
        </authorList>
    </citation>
    <scope>NUCLEOTIDE SEQUENCE [LARGE SCALE GENOMIC DNA]</scope>
    <source>
        <strain evidence="1 2">B-1</strain>
    </source>
</reference>
<dbReference type="AlphaFoldDB" id="J3JCX0"/>
<evidence type="ECO:0000313" key="2">
    <source>
        <dbReference type="Proteomes" id="UP000007813"/>
    </source>
</evidence>
<organism evidence="1 2">
    <name type="scientific">Halogranum salarium B-1</name>
    <dbReference type="NCBI Taxonomy" id="1210908"/>
    <lineage>
        <taxon>Archaea</taxon>
        <taxon>Methanobacteriati</taxon>
        <taxon>Methanobacteriota</taxon>
        <taxon>Stenosarchaea group</taxon>
        <taxon>Halobacteria</taxon>
        <taxon>Halobacteriales</taxon>
        <taxon>Haloferacaceae</taxon>
    </lineage>
</organism>
<gene>
    <name evidence="1" type="ORF">HSB1_47960</name>
</gene>
<accession>J3JCX0</accession>